<name>A0A0X8HUH3_9SACH</name>
<dbReference type="GeneID" id="28725013"/>
<feature type="coiled-coil region" evidence="1">
    <location>
        <begin position="32"/>
        <end position="112"/>
    </location>
</feature>
<protein>
    <submittedName>
        <fullName evidence="2">HFL147Cp</fullName>
    </submittedName>
</protein>
<evidence type="ECO:0000256" key="1">
    <source>
        <dbReference type="SAM" id="Coils"/>
    </source>
</evidence>
<sequence>MEKITSLEQAQAVISALQQQVIDVDTIGKEYELQLEQTVEVLKQEMELMKQQHNDEITKLEIQADELQEQNRQWESKCLNLQEENRSLLQDKLILQCELEQVQEEVARLKMDVNYEVMDVSLCRDENMNSMSPEATSEHDTAVSISKLLSLKEYAKGSSELVGNLPNRSIFPILQPIRVMFRGPSLFLQSMITKDTKTTPSLSQTTVVASTSVPAATSR</sequence>
<organism evidence="2 3">
    <name type="scientific">Eremothecium sinecaudum</name>
    <dbReference type="NCBI Taxonomy" id="45286"/>
    <lineage>
        <taxon>Eukaryota</taxon>
        <taxon>Fungi</taxon>
        <taxon>Dikarya</taxon>
        <taxon>Ascomycota</taxon>
        <taxon>Saccharomycotina</taxon>
        <taxon>Saccharomycetes</taxon>
        <taxon>Saccharomycetales</taxon>
        <taxon>Saccharomycetaceae</taxon>
        <taxon>Eremothecium</taxon>
    </lineage>
</organism>
<dbReference type="OrthoDB" id="4035460at2759"/>
<dbReference type="STRING" id="45286.A0A0X8HUH3"/>
<dbReference type="EMBL" id="CP014246">
    <property type="protein sequence ID" value="AMD21709.1"/>
    <property type="molecule type" value="Genomic_DNA"/>
</dbReference>
<evidence type="ECO:0000313" key="2">
    <source>
        <dbReference type="EMBL" id="AMD21709.1"/>
    </source>
</evidence>
<accession>A0A0X8HUH3</accession>
<proteinExistence type="predicted"/>
<dbReference type="RefSeq" id="XP_017988705.1">
    <property type="nucleotide sequence ID" value="XM_018133169.1"/>
</dbReference>
<keyword evidence="3" id="KW-1185">Reference proteome</keyword>
<gene>
    <name evidence="2" type="ORF">AW171_hschr63679</name>
</gene>
<reference evidence="2 3" key="1">
    <citation type="submission" date="2016-01" db="EMBL/GenBank/DDBJ databases">
        <title>Genome sequence of the yeast Holleya sinecauda.</title>
        <authorList>
            <person name="Dietrich F.S."/>
        </authorList>
    </citation>
    <scope>NUCLEOTIDE SEQUENCE [LARGE SCALE GENOMIC DNA]</scope>
    <source>
        <strain evidence="2 3">ATCC 58844</strain>
    </source>
</reference>
<dbReference type="Proteomes" id="UP000243052">
    <property type="component" value="Chromosome vi"/>
</dbReference>
<evidence type="ECO:0000313" key="3">
    <source>
        <dbReference type="Proteomes" id="UP000243052"/>
    </source>
</evidence>
<dbReference type="AlphaFoldDB" id="A0A0X8HUH3"/>
<keyword evidence="1" id="KW-0175">Coiled coil</keyword>